<sequence>MVPQYVIAIPQPFGEPDREVLIRPTIALPGMKCFHLVDGDIRKVRLTTARRNGYLVAELVE</sequence>
<keyword evidence="2" id="KW-1185">Reference proteome</keyword>
<protein>
    <submittedName>
        <fullName evidence="1">Uncharacterized protein</fullName>
    </submittedName>
</protein>
<reference evidence="1 2" key="1">
    <citation type="submission" date="2024-06" db="EMBL/GenBank/DDBJ databases">
        <title>The Natural Products Discovery Center: Release of the First 8490 Sequenced Strains for Exploring Actinobacteria Biosynthetic Diversity.</title>
        <authorList>
            <person name="Kalkreuter E."/>
            <person name="Kautsar S.A."/>
            <person name="Yang D."/>
            <person name="Bader C.D."/>
            <person name="Teijaro C.N."/>
            <person name="Fluegel L."/>
            <person name="Davis C.M."/>
            <person name="Simpson J.R."/>
            <person name="Lauterbach L."/>
            <person name="Steele A.D."/>
            <person name="Gui C."/>
            <person name="Meng S."/>
            <person name="Li G."/>
            <person name="Viehrig K."/>
            <person name="Ye F."/>
            <person name="Su P."/>
            <person name="Kiefer A.F."/>
            <person name="Nichols A."/>
            <person name="Cepeda A.J."/>
            <person name="Yan W."/>
            <person name="Fan B."/>
            <person name="Jiang Y."/>
            <person name="Adhikari A."/>
            <person name="Zheng C.-J."/>
            <person name="Schuster L."/>
            <person name="Cowan T.M."/>
            <person name="Smanski M.J."/>
            <person name="Chevrette M.G."/>
            <person name="De Carvalho L.P.S."/>
            <person name="Shen B."/>
        </authorList>
    </citation>
    <scope>NUCLEOTIDE SEQUENCE [LARGE SCALE GENOMIC DNA]</scope>
    <source>
        <strain evidence="1 2">NPDC000837</strain>
    </source>
</reference>
<dbReference type="RefSeq" id="WP_351977719.1">
    <property type="nucleotide sequence ID" value="NZ_JBEPBX010000023.1"/>
</dbReference>
<comment type="caution">
    <text evidence="1">The sequence shown here is derived from an EMBL/GenBank/DDBJ whole genome shotgun (WGS) entry which is preliminary data.</text>
</comment>
<accession>A0ABV1UZX9</accession>
<name>A0ABV1UZX9_9ACTN</name>
<organism evidence="1 2">
    <name type="scientific">Streptomyces xantholiticus</name>
    <dbReference type="NCBI Taxonomy" id="68285"/>
    <lineage>
        <taxon>Bacteria</taxon>
        <taxon>Bacillati</taxon>
        <taxon>Actinomycetota</taxon>
        <taxon>Actinomycetes</taxon>
        <taxon>Kitasatosporales</taxon>
        <taxon>Streptomycetaceae</taxon>
        <taxon>Streptomyces</taxon>
    </lineage>
</organism>
<evidence type="ECO:0000313" key="2">
    <source>
        <dbReference type="Proteomes" id="UP001445472"/>
    </source>
</evidence>
<dbReference type="EMBL" id="JBEPBX010000023">
    <property type="protein sequence ID" value="MER6616343.1"/>
    <property type="molecule type" value="Genomic_DNA"/>
</dbReference>
<dbReference type="Proteomes" id="UP001445472">
    <property type="component" value="Unassembled WGS sequence"/>
</dbReference>
<gene>
    <name evidence="1" type="ORF">ABT276_23810</name>
</gene>
<evidence type="ECO:0000313" key="1">
    <source>
        <dbReference type="EMBL" id="MER6616343.1"/>
    </source>
</evidence>
<proteinExistence type="predicted"/>